<dbReference type="GO" id="GO:0030288">
    <property type="term" value="C:outer membrane-bounded periplasmic space"/>
    <property type="evidence" value="ECO:0007669"/>
    <property type="project" value="TreeGrafter"/>
</dbReference>
<dbReference type="InterPro" id="IPR026265">
    <property type="entry name" value="LptC"/>
</dbReference>
<dbReference type="Gene3D" id="2.60.450.10">
    <property type="entry name" value="Lipopolysaccharide (LPS) transport protein A like domain"/>
    <property type="match status" value="2"/>
</dbReference>
<evidence type="ECO:0000256" key="3">
    <source>
        <dbReference type="ARBA" id="ARBA00022692"/>
    </source>
</evidence>
<keyword evidence="4" id="KW-1133">Transmembrane helix</keyword>
<accession>A0A2A2TIY2</accession>
<feature type="compositionally biased region" description="Basic and acidic residues" evidence="6">
    <location>
        <begin position="8"/>
        <end position="21"/>
    </location>
</feature>
<keyword evidence="8" id="KW-1185">Reference proteome</keyword>
<dbReference type="OrthoDB" id="460011at2"/>
<reference evidence="7 8" key="1">
    <citation type="submission" date="2017-08" db="EMBL/GenBank/DDBJ databases">
        <title>Draft genome sequence of filamentous cyanobacterium Calothrix elsteri CCALA 953.</title>
        <authorList>
            <person name="Gagunashvili A.N."/>
            <person name="Elster J."/>
            <person name="Andresson O.S."/>
        </authorList>
    </citation>
    <scope>NUCLEOTIDE SEQUENCE [LARGE SCALE GENOMIC DNA]</scope>
    <source>
        <strain evidence="7 8">CCALA 953</strain>
    </source>
</reference>
<evidence type="ECO:0000256" key="4">
    <source>
        <dbReference type="ARBA" id="ARBA00022989"/>
    </source>
</evidence>
<dbReference type="NCBIfam" id="TIGR04409">
    <property type="entry name" value="LptC_YrbK"/>
    <property type="match status" value="1"/>
</dbReference>
<keyword evidence="3" id="KW-0812">Transmembrane</keyword>
<evidence type="ECO:0000256" key="6">
    <source>
        <dbReference type="SAM" id="MobiDB-lite"/>
    </source>
</evidence>
<evidence type="ECO:0000256" key="2">
    <source>
        <dbReference type="ARBA" id="ARBA00022519"/>
    </source>
</evidence>
<evidence type="ECO:0000313" key="8">
    <source>
        <dbReference type="Proteomes" id="UP000218238"/>
    </source>
</evidence>
<feature type="region of interest" description="Disordered" evidence="6">
    <location>
        <begin position="1"/>
        <end position="21"/>
    </location>
</feature>
<dbReference type="GO" id="GO:0015221">
    <property type="term" value="F:lipopolysaccharide transmembrane transporter activity"/>
    <property type="evidence" value="ECO:0007669"/>
    <property type="project" value="InterPro"/>
</dbReference>
<dbReference type="EMBL" id="NTFS01000122">
    <property type="protein sequence ID" value="PAX54107.1"/>
    <property type="molecule type" value="Genomic_DNA"/>
</dbReference>
<dbReference type="GO" id="GO:0017089">
    <property type="term" value="F:glycolipid transfer activity"/>
    <property type="evidence" value="ECO:0007669"/>
    <property type="project" value="TreeGrafter"/>
</dbReference>
<dbReference type="Proteomes" id="UP000218238">
    <property type="component" value="Unassembled WGS sequence"/>
</dbReference>
<dbReference type="PANTHER" id="PTHR37481">
    <property type="entry name" value="LIPOPOLYSACCHARIDE EXPORT SYSTEM PROTEIN LPTC"/>
    <property type="match status" value="1"/>
</dbReference>
<proteinExistence type="predicted"/>
<evidence type="ECO:0000313" key="7">
    <source>
        <dbReference type="EMBL" id="PAX54107.1"/>
    </source>
</evidence>
<dbReference type="GO" id="GO:0005886">
    <property type="term" value="C:plasma membrane"/>
    <property type="evidence" value="ECO:0007669"/>
    <property type="project" value="InterPro"/>
</dbReference>
<gene>
    <name evidence="7" type="primary">lptC</name>
    <name evidence="7" type="ORF">CK510_12810</name>
</gene>
<keyword evidence="5" id="KW-0472">Membrane</keyword>
<protein>
    <submittedName>
        <fullName evidence="7">LPS export ABC transporter periplasmic protein LptC</fullName>
    </submittedName>
</protein>
<dbReference type="InterPro" id="IPR010664">
    <property type="entry name" value="LipoPS_assembly_LptC-rel"/>
</dbReference>
<sequence>MGMSRKTGQGERRKEKGERGKEAGDKILPFFLLPSRTYSPFRLSIAILLAIGLFACSNPSNKPKPKDKSTEPASESKLTVFGGSFDAIDESGKLLWRVDVKKGRYIKEKEIGEAENPYGELFQDGKVVYKVTADKADIEQNNKQLILILRGKIVATDPVNGVVLRGNELEWRPKEDLLIVRKQLTGKHKQLDAIAQEARVKTREQRVDFIGGVIANSLEPPFQVRTEQLTWQVKQEKLIGDRPLQFFHYKNNQITDRGKGDSADIDLKSKVVSITKNAQIELAEPRVQIVSNSMAWNLKTEIVTTKAPVRVLHVAENMLVTANQGEIRIPQNTVYLQGKVNGVGKRGQSIRSDKLTWYLNNQQVEAQGNVVYQQPEPSLTFTGETATGNIQQEKIVVRSGSNGQRAITNIVPSEPENR</sequence>
<comment type="caution">
    <text evidence="7">The sequence shown here is derived from an EMBL/GenBank/DDBJ whole genome shotgun (WGS) entry which is preliminary data.</text>
</comment>
<dbReference type="AlphaFoldDB" id="A0A2A2TIY2"/>
<evidence type="ECO:0000256" key="5">
    <source>
        <dbReference type="ARBA" id="ARBA00023136"/>
    </source>
</evidence>
<dbReference type="InterPro" id="IPR052363">
    <property type="entry name" value="LPS_export_LptC"/>
</dbReference>
<name>A0A2A2TIY2_9CYAN</name>
<dbReference type="Pfam" id="PF06835">
    <property type="entry name" value="LptC"/>
    <property type="match status" value="1"/>
</dbReference>
<dbReference type="PANTHER" id="PTHR37481:SF1">
    <property type="entry name" value="LIPOPOLYSACCHARIDE EXPORT SYSTEM PROTEIN LPTC"/>
    <property type="match status" value="1"/>
</dbReference>
<organism evidence="7 8">
    <name type="scientific">Brunnivagina elsteri CCALA 953</name>
    <dbReference type="NCBI Taxonomy" id="987040"/>
    <lineage>
        <taxon>Bacteria</taxon>
        <taxon>Bacillati</taxon>
        <taxon>Cyanobacteriota</taxon>
        <taxon>Cyanophyceae</taxon>
        <taxon>Nostocales</taxon>
        <taxon>Calotrichaceae</taxon>
        <taxon>Brunnivagina</taxon>
    </lineage>
</organism>
<keyword evidence="1" id="KW-1003">Cell membrane</keyword>
<evidence type="ECO:0000256" key="1">
    <source>
        <dbReference type="ARBA" id="ARBA00022475"/>
    </source>
</evidence>
<keyword evidence="2" id="KW-0997">Cell inner membrane</keyword>